<protein>
    <recommendedName>
        <fullName evidence="2">RNA polymerase sigma-70 region 4 domain-containing protein</fullName>
    </recommendedName>
</protein>
<reference evidence="1" key="1">
    <citation type="journal article" date="2014" name="Front. Microbiol.">
        <title>High frequency of phylogenetically diverse reductive dehalogenase-homologous genes in deep subseafloor sedimentary metagenomes.</title>
        <authorList>
            <person name="Kawai M."/>
            <person name="Futagami T."/>
            <person name="Toyoda A."/>
            <person name="Takaki Y."/>
            <person name="Nishi S."/>
            <person name="Hori S."/>
            <person name="Arai W."/>
            <person name="Tsubouchi T."/>
            <person name="Morono Y."/>
            <person name="Uchiyama I."/>
            <person name="Ito T."/>
            <person name="Fujiyama A."/>
            <person name="Inagaki F."/>
            <person name="Takami H."/>
        </authorList>
    </citation>
    <scope>NUCLEOTIDE SEQUENCE</scope>
    <source>
        <strain evidence="1">Expedition CK06-06</strain>
    </source>
</reference>
<evidence type="ECO:0000313" key="1">
    <source>
        <dbReference type="EMBL" id="GAG64216.1"/>
    </source>
</evidence>
<evidence type="ECO:0008006" key="2">
    <source>
        <dbReference type="Google" id="ProtNLM"/>
    </source>
</evidence>
<proteinExistence type="predicted"/>
<sequence>MKTIKKSELRELMKTKGLREIGKIYGVSYERIRQIAVGWGIARRGWKRIDLVDDEKQYPF</sequence>
<comment type="caution">
    <text evidence="1">The sequence shown here is derived from an EMBL/GenBank/DDBJ whole genome shotgun (WGS) entry which is preliminary data.</text>
</comment>
<name>X1AWP8_9ZZZZ</name>
<accession>X1AWP8</accession>
<dbReference type="AlphaFoldDB" id="X1AWP8"/>
<dbReference type="Gene3D" id="1.10.10.10">
    <property type="entry name" value="Winged helix-like DNA-binding domain superfamily/Winged helix DNA-binding domain"/>
    <property type="match status" value="1"/>
</dbReference>
<dbReference type="InterPro" id="IPR036388">
    <property type="entry name" value="WH-like_DNA-bd_sf"/>
</dbReference>
<gene>
    <name evidence="1" type="ORF">S01H4_04452</name>
</gene>
<dbReference type="EMBL" id="BART01001195">
    <property type="protein sequence ID" value="GAG64216.1"/>
    <property type="molecule type" value="Genomic_DNA"/>
</dbReference>
<organism evidence="1">
    <name type="scientific">marine sediment metagenome</name>
    <dbReference type="NCBI Taxonomy" id="412755"/>
    <lineage>
        <taxon>unclassified sequences</taxon>
        <taxon>metagenomes</taxon>
        <taxon>ecological metagenomes</taxon>
    </lineage>
</organism>